<protein>
    <submittedName>
        <fullName evidence="1">Uncharacterized protein</fullName>
    </submittedName>
</protein>
<dbReference type="AlphaFoldDB" id="A0A921F596"/>
<dbReference type="RefSeq" id="WP_303914846.1">
    <property type="nucleotide sequence ID" value="NZ_DYXM01000240.1"/>
</dbReference>
<gene>
    <name evidence="1" type="ORF">K8V11_12570</name>
</gene>
<sequence length="104" mass="11760">MNDLEAFVSRRLDERSLPPNIQRSYERLFVLSGRLREDGETDDWLDWATGSAPALKLGEYLFGVDPASSANRSSDSIRAVIASAWDGHPDYRSSWSELARTLDR</sequence>
<evidence type="ECO:0000313" key="1">
    <source>
        <dbReference type="EMBL" id="HJE91831.1"/>
    </source>
</evidence>
<comment type="caution">
    <text evidence="1">The sequence shown here is derived from an EMBL/GenBank/DDBJ whole genome shotgun (WGS) entry which is preliminary data.</text>
</comment>
<dbReference type="EMBL" id="DYXM01000240">
    <property type="protein sequence ID" value="HJE91831.1"/>
    <property type="molecule type" value="Genomic_DNA"/>
</dbReference>
<organism evidence="1 2">
    <name type="scientific">Dietzia timorensis</name>
    <dbReference type="NCBI Taxonomy" id="499555"/>
    <lineage>
        <taxon>Bacteria</taxon>
        <taxon>Bacillati</taxon>
        <taxon>Actinomycetota</taxon>
        <taxon>Actinomycetes</taxon>
        <taxon>Mycobacteriales</taxon>
        <taxon>Dietziaceae</taxon>
        <taxon>Dietzia</taxon>
    </lineage>
</organism>
<accession>A0A921F596</accession>
<reference evidence="1" key="2">
    <citation type="submission" date="2021-09" db="EMBL/GenBank/DDBJ databases">
        <authorList>
            <person name="Gilroy R."/>
        </authorList>
    </citation>
    <scope>NUCLEOTIDE SEQUENCE</scope>
    <source>
        <strain evidence="1">ChiGjej1B1-18357</strain>
    </source>
</reference>
<proteinExistence type="predicted"/>
<evidence type="ECO:0000313" key="2">
    <source>
        <dbReference type="Proteomes" id="UP000776650"/>
    </source>
</evidence>
<dbReference type="Proteomes" id="UP000776650">
    <property type="component" value="Unassembled WGS sequence"/>
</dbReference>
<name>A0A921F596_9ACTN</name>
<reference evidence="1" key="1">
    <citation type="journal article" date="2021" name="PeerJ">
        <title>Extensive microbial diversity within the chicken gut microbiome revealed by metagenomics and culture.</title>
        <authorList>
            <person name="Gilroy R."/>
            <person name="Ravi A."/>
            <person name="Getino M."/>
            <person name="Pursley I."/>
            <person name="Horton D.L."/>
            <person name="Alikhan N.F."/>
            <person name="Baker D."/>
            <person name="Gharbi K."/>
            <person name="Hall N."/>
            <person name="Watson M."/>
            <person name="Adriaenssens E.M."/>
            <person name="Foster-Nyarko E."/>
            <person name="Jarju S."/>
            <person name="Secka A."/>
            <person name="Antonio M."/>
            <person name="Oren A."/>
            <person name="Chaudhuri R.R."/>
            <person name="La Ragione R."/>
            <person name="Hildebrand F."/>
            <person name="Pallen M.J."/>
        </authorList>
    </citation>
    <scope>NUCLEOTIDE SEQUENCE</scope>
    <source>
        <strain evidence="1">ChiGjej1B1-18357</strain>
    </source>
</reference>